<feature type="domain" description="Protein kinase" evidence="10">
    <location>
        <begin position="7"/>
        <end position="263"/>
    </location>
</feature>
<dbReference type="InterPro" id="IPR008271">
    <property type="entry name" value="Ser/Thr_kinase_AS"/>
</dbReference>
<dbReference type="EMBL" id="RZYA01000002">
    <property type="protein sequence ID" value="RVU27799.1"/>
    <property type="molecule type" value="Genomic_DNA"/>
</dbReference>
<gene>
    <name evidence="11" type="ORF">EOT10_05785</name>
</gene>
<evidence type="ECO:0000313" key="11">
    <source>
        <dbReference type="EMBL" id="RVU27799.1"/>
    </source>
</evidence>
<comment type="caution">
    <text evidence="11">The sequence shown here is derived from an EMBL/GenBank/DDBJ whole genome shotgun (WGS) entry which is preliminary data.</text>
</comment>
<keyword evidence="2 11" id="KW-0723">Serine/threonine-protein kinase</keyword>
<accession>A0A3S2W4L9</accession>
<feature type="compositionally biased region" description="Low complexity" evidence="8">
    <location>
        <begin position="358"/>
        <end position="375"/>
    </location>
</feature>
<dbReference type="SMART" id="SM00220">
    <property type="entry name" value="S_TKc"/>
    <property type="match status" value="1"/>
</dbReference>
<keyword evidence="6 7" id="KW-0067">ATP-binding</keyword>
<dbReference type="Gene3D" id="1.10.510.10">
    <property type="entry name" value="Transferase(Phosphotransferase) domain 1"/>
    <property type="match status" value="1"/>
</dbReference>
<feature type="compositionally biased region" description="Polar residues" evidence="8">
    <location>
        <begin position="299"/>
        <end position="308"/>
    </location>
</feature>
<evidence type="ECO:0000256" key="6">
    <source>
        <dbReference type="ARBA" id="ARBA00022840"/>
    </source>
</evidence>
<dbReference type="PROSITE" id="PS50011">
    <property type="entry name" value="PROTEIN_KINASE_DOM"/>
    <property type="match status" value="1"/>
</dbReference>
<dbReference type="InterPro" id="IPR017441">
    <property type="entry name" value="Protein_kinase_ATP_BS"/>
</dbReference>
<proteinExistence type="predicted"/>
<keyword evidence="3" id="KW-0808">Transferase</keyword>
<feature type="region of interest" description="Disordered" evidence="8">
    <location>
        <begin position="358"/>
        <end position="420"/>
    </location>
</feature>
<keyword evidence="5 11" id="KW-0418">Kinase</keyword>
<dbReference type="AlphaFoldDB" id="A0A3S2W4L9"/>
<dbReference type="Pfam" id="PF00069">
    <property type="entry name" value="Pkinase"/>
    <property type="match status" value="1"/>
</dbReference>
<dbReference type="EC" id="2.7.11.1" evidence="1"/>
<feature type="binding site" evidence="7">
    <location>
        <position position="36"/>
    </location>
    <ligand>
        <name>ATP</name>
        <dbReference type="ChEBI" id="CHEBI:30616"/>
    </ligand>
</feature>
<dbReference type="PANTHER" id="PTHR43289:SF6">
    <property type="entry name" value="SERINE_THREONINE-PROTEIN KINASE NEKL-3"/>
    <property type="match status" value="1"/>
</dbReference>
<evidence type="ECO:0000256" key="1">
    <source>
        <dbReference type="ARBA" id="ARBA00012513"/>
    </source>
</evidence>
<evidence type="ECO:0000256" key="8">
    <source>
        <dbReference type="SAM" id="MobiDB-lite"/>
    </source>
</evidence>
<organism evidence="11 12">
    <name type="scientific">Streptomyces antnestii</name>
    <dbReference type="NCBI Taxonomy" id="2494256"/>
    <lineage>
        <taxon>Bacteria</taxon>
        <taxon>Bacillati</taxon>
        <taxon>Actinomycetota</taxon>
        <taxon>Actinomycetes</taxon>
        <taxon>Kitasatosporales</taxon>
        <taxon>Streptomycetaceae</taxon>
        <taxon>Streptomyces</taxon>
    </lineage>
</organism>
<feature type="compositionally biased region" description="Pro residues" evidence="8">
    <location>
        <begin position="273"/>
        <end position="289"/>
    </location>
</feature>
<dbReference type="OrthoDB" id="9762169at2"/>
<keyword evidence="12" id="KW-1185">Reference proteome</keyword>
<dbReference type="Gene3D" id="3.30.200.20">
    <property type="entry name" value="Phosphorylase Kinase, domain 1"/>
    <property type="match status" value="1"/>
</dbReference>
<reference evidence="11 12" key="1">
    <citation type="submission" date="2019-01" db="EMBL/GenBank/DDBJ databases">
        <title>Genome sequences of Streptomyces and Rhizobium isolates collected from root and soil.</title>
        <authorList>
            <person name="Chhettri S."/>
            <person name="Sevigny J.L."/>
            <person name="Sen A."/>
            <person name="Ennis N."/>
            <person name="Tisa L."/>
        </authorList>
    </citation>
    <scope>NUCLEOTIDE SEQUENCE [LARGE SCALE GENOMIC DNA]</scope>
    <source>
        <strain evidence="11 12">San01</strain>
    </source>
</reference>
<dbReference type="GO" id="GO:0004674">
    <property type="term" value="F:protein serine/threonine kinase activity"/>
    <property type="evidence" value="ECO:0007669"/>
    <property type="project" value="UniProtKB-KW"/>
</dbReference>
<dbReference type="CDD" id="cd14014">
    <property type="entry name" value="STKc_PknB_like"/>
    <property type="match status" value="1"/>
</dbReference>
<dbReference type="SUPFAM" id="SSF56112">
    <property type="entry name" value="Protein kinase-like (PK-like)"/>
    <property type="match status" value="1"/>
</dbReference>
<feature type="transmembrane region" description="Helical" evidence="9">
    <location>
        <begin position="332"/>
        <end position="353"/>
    </location>
</feature>
<evidence type="ECO:0000256" key="9">
    <source>
        <dbReference type="SAM" id="Phobius"/>
    </source>
</evidence>
<dbReference type="PROSITE" id="PS00108">
    <property type="entry name" value="PROTEIN_KINASE_ST"/>
    <property type="match status" value="1"/>
</dbReference>
<evidence type="ECO:0000256" key="4">
    <source>
        <dbReference type="ARBA" id="ARBA00022741"/>
    </source>
</evidence>
<keyword evidence="9" id="KW-0472">Membrane</keyword>
<dbReference type="GO" id="GO:0005524">
    <property type="term" value="F:ATP binding"/>
    <property type="evidence" value="ECO:0007669"/>
    <property type="project" value="UniProtKB-UniRule"/>
</dbReference>
<dbReference type="Proteomes" id="UP000283128">
    <property type="component" value="Unassembled WGS sequence"/>
</dbReference>
<evidence type="ECO:0000256" key="7">
    <source>
        <dbReference type="PROSITE-ProRule" id="PRU10141"/>
    </source>
</evidence>
<evidence type="ECO:0000256" key="5">
    <source>
        <dbReference type="ARBA" id="ARBA00022777"/>
    </source>
</evidence>
<evidence type="ECO:0000259" key="10">
    <source>
        <dbReference type="PROSITE" id="PS50011"/>
    </source>
</evidence>
<dbReference type="PROSITE" id="PS00107">
    <property type="entry name" value="PROTEIN_KINASE_ATP"/>
    <property type="match status" value="1"/>
</dbReference>
<evidence type="ECO:0000313" key="12">
    <source>
        <dbReference type="Proteomes" id="UP000283128"/>
    </source>
</evidence>
<keyword evidence="9" id="KW-0812">Transmembrane</keyword>
<keyword evidence="4 7" id="KW-0547">Nucleotide-binding</keyword>
<feature type="region of interest" description="Disordered" evidence="8">
    <location>
        <begin position="267"/>
        <end position="328"/>
    </location>
</feature>
<sequence>MLLADRYRLHRTVGRGGMGEVWEATDEMLGRPVAVKLLIAQDSDPSAAARFRMEAQTSSSLSHPHVVGVYDFGSWEHRFYLVMELVEGGSLAQETSGGARLAPERVADIAAGAAAGLAAAHRQGVVHRDIKPGNLLVTADGTVKLGDFGIARFLDDPAAGLTTTGQIVGTGLYLAPERALGKNAGPPSDVYSLGCVLYQLLTGNPPFRADTATGLLYQHVDAAPVPPGRLGIRLPPSFENYLLGLLAKQPEDRPTAQEVTDWFRSGAWRGRPEPLPETVPVAPAPPHPGHLPSAPDIRTTATTYQLPSSGRAARRGTRRGVAAAARRRPRTIGAVAAAALFVASLLIGMAWFAPDDSTATTPTDPSPTSSAQDSTVTEPSSDAQPADTGVAPSQTVDPQPAPQRENPGDGEGKHKKGKRD</sequence>
<dbReference type="PANTHER" id="PTHR43289">
    <property type="entry name" value="MITOGEN-ACTIVATED PROTEIN KINASE KINASE KINASE 20-RELATED"/>
    <property type="match status" value="1"/>
</dbReference>
<keyword evidence="9" id="KW-1133">Transmembrane helix</keyword>
<evidence type="ECO:0000256" key="3">
    <source>
        <dbReference type="ARBA" id="ARBA00022679"/>
    </source>
</evidence>
<dbReference type="RefSeq" id="WP_127826955.1">
    <property type="nucleotide sequence ID" value="NZ_RZYA01000002.1"/>
</dbReference>
<dbReference type="InterPro" id="IPR000719">
    <property type="entry name" value="Prot_kinase_dom"/>
</dbReference>
<evidence type="ECO:0000256" key="2">
    <source>
        <dbReference type="ARBA" id="ARBA00022527"/>
    </source>
</evidence>
<protein>
    <recommendedName>
        <fullName evidence="1">non-specific serine/threonine protein kinase</fullName>
        <ecNumber evidence="1">2.7.11.1</ecNumber>
    </recommendedName>
</protein>
<name>A0A3S2W4L9_9ACTN</name>
<dbReference type="InterPro" id="IPR011009">
    <property type="entry name" value="Kinase-like_dom_sf"/>
</dbReference>